<dbReference type="EMBL" id="MDEO01000027">
    <property type="protein sequence ID" value="OCX22112.1"/>
    <property type="molecule type" value="Genomic_DNA"/>
</dbReference>
<feature type="domain" description="Organic solvent tolerance-like N-terminal" evidence="4">
    <location>
        <begin position="41"/>
        <end position="171"/>
    </location>
</feature>
<dbReference type="Pfam" id="PF03968">
    <property type="entry name" value="LptD_N"/>
    <property type="match status" value="1"/>
</dbReference>
<sequence>MRPNKMTWLAVAALLAAAPAFAQTAQTNMSGLKLSGDKPIQIESDKLEVRQEENLAIFTGNVSVVQGPTLLKAGLLKVYYIKDAAAGKNGAKSTSTSASMAGPALGGSTNIDHLEVDGTVYLKSDDQVATGDRGTFDMKSQVLVLTGSKVVLTQGDNILTGCKLTVQMKSGLANVDGCAKSGSSGRVMMSISPDSTKNPDAAKKP</sequence>
<evidence type="ECO:0000256" key="1">
    <source>
        <dbReference type="ARBA" id="ARBA00022729"/>
    </source>
</evidence>
<feature type="region of interest" description="Disordered" evidence="2">
    <location>
        <begin position="182"/>
        <end position="205"/>
    </location>
</feature>
<keyword evidence="5" id="KW-0132">Cell division</keyword>
<dbReference type="Proteomes" id="UP000094412">
    <property type="component" value="Unassembled WGS sequence"/>
</dbReference>
<keyword evidence="1 3" id="KW-0732">Signal</keyword>
<reference evidence="5 6" key="1">
    <citation type="submission" date="2016-08" db="EMBL/GenBank/DDBJ databases">
        <title>Whole genome sequence of Mesorhizobium sp. strain UASWS1009 isolated from industrial sewage.</title>
        <authorList>
            <person name="Crovadore J."/>
            <person name="Calmin G."/>
            <person name="Chablais R."/>
            <person name="Cochard B."/>
            <person name="Lefort F."/>
        </authorList>
    </citation>
    <scope>NUCLEOTIDE SEQUENCE [LARGE SCALE GENOMIC DNA]</scope>
    <source>
        <strain evidence="5 6">UASWS1009</strain>
    </source>
</reference>
<proteinExistence type="predicted"/>
<dbReference type="InterPro" id="IPR052037">
    <property type="entry name" value="LPS_export_LptA"/>
</dbReference>
<keyword evidence="5" id="KW-0131">Cell cycle</keyword>
<comment type="caution">
    <text evidence="5">The sequence shown here is derived from an EMBL/GenBank/DDBJ whole genome shotgun (WGS) entry which is preliminary data.</text>
</comment>
<dbReference type="OrthoDB" id="9811926at2"/>
<evidence type="ECO:0000256" key="3">
    <source>
        <dbReference type="SAM" id="SignalP"/>
    </source>
</evidence>
<name>A0A1C2E529_9HYPH</name>
<evidence type="ECO:0000256" key="2">
    <source>
        <dbReference type="SAM" id="MobiDB-lite"/>
    </source>
</evidence>
<dbReference type="GO" id="GO:0030288">
    <property type="term" value="C:outer membrane-bounded periplasmic space"/>
    <property type="evidence" value="ECO:0007669"/>
    <property type="project" value="TreeGrafter"/>
</dbReference>
<feature type="chain" id="PRO_5008660032" evidence="3">
    <location>
        <begin position="23"/>
        <end position="205"/>
    </location>
</feature>
<evidence type="ECO:0000259" key="4">
    <source>
        <dbReference type="Pfam" id="PF03968"/>
    </source>
</evidence>
<protein>
    <submittedName>
        <fullName evidence="5">Cell division protein DivIVA</fullName>
    </submittedName>
</protein>
<gene>
    <name evidence="5" type="ORF">QV13_06000</name>
</gene>
<evidence type="ECO:0000313" key="5">
    <source>
        <dbReference type="EMBL" id="OCX22112.1"/>
    </source>
</evidence>
<feature type="signal peptide" evidence="3">
    <location>
        <begin position="1"/>
        <end position="22"/>
    </location>
</feature>
<dbReference type="AlphaFoldDB" id="A0A1C2E529"/>
<dbReference type="PANTHER" id="PTHR36504">
    <property type="entry name" value="LIPOPOLYSACCHARIDE EXPORT SYSTEM PROTEIN LPTA"/>
    <property type="match status" value="1"/>
</dbReference>
<evidence type="ECO:0000313" key="6">
    <source>
        <dbReference type="Proteomes" id="UP000094412"/>
    </source>
</evidence>
<dbReference type="PANTHER" id="PTHR36504:SF1">
    <property type="entry name" value="LIPOPOLYSACCHARIDE EXPORT SYSTEM PROTEIN LPTA"/>
    <property type="match status" value="1"/>
</dbReference>
<dbReference type="GO" id="GO:0051301">
    <property type="term" value="P:cell division"/>
    <property type="evidence" value="ECO:0007669"/>
    <property type="project" value="UniProtKB-KW"/>
</dbReference>
<keyword evidence="6" id="KW-1185">Reference proteome</keyword>
<dbReference type="Gene3D" id="2.60.450.10">
    <property type="entry name" value="Lipopolysaccharide (LPS) transport protein A like domain"/>
    <property type="match status" value="1"/>
</dbReference>
<dbReference type="InterPro" id="IPR005653">
    <property type="entry name" value="OstA-like_N"/>
</dbReference>
<dbReference type="STRING" id="1566387.QV13_06000"/>
<dbReference type="GO" id="GO:0017089">
    <property type="term" value="F:glycolipid transfer activity"/>
    <property type="evidence" value="ECO:0007669"/>
    <property type="project" value="TreeGrafter"/>
</dbReference>
<dbReference type="RefSeq" id="WP_024923965.1">
    <property type="nucleotide sequence ID" value="NZ_MDEO01000027.1"/>
</dbReference>
<organism evidence="5 6">
    <name type="scientific">Mesorhizobium hungaricum</name>
    <dbReference type="NCBI Taxonomy" id="1566387"/>
    <lineage>
        <taxon>Bacteria</taxon>
        <taxon>Pseudomonadati</taxon>
        <taxon>Pseudomonadota</taxon>
        <taxon>Alphaproteobacteria</taxon>
        <taxon>Hyphomicrobiales</taxon>
        <taxon>Phyllobacteriaceae</taxon>
        <taxon>Mesorhizobium</taxon>
    </lineage>
</organism>
<dbReference type="GO" id="GO:0009279">
    <property type="term" value="C:cell outer membrane"/>
    <property type="evidence" value="ECO:0007669"/>
    <property type="project" value="TreeGrafter"/>
</dbReference>
<accession>A0A1C2E529</accession>
<dbReference type="GO" id="GO:0015920">
    <property type="term" value="P:lipopolysaccharide transport"/>
    <property type="evidence" value="ECO:0007669"/>
    <property type="project" value="TreeGrafter"/>
</dbReference>